<protein>
    <submittedName>
        <fullName evidence="6">CWF19-like protein 2 isoform X2</fullName>
    </submittedName>
</protein>
<feature type="region of interest" description="Disordered" evidence="2">
    <location>
        <begin position="121"/>
        <end position="147"/>
    </location>
</feature>
<dbReference type="PANTHER" id="PTHR12072">
    <property type="entry name" value="CWF19, CELL CYCLE CONTROL PROTEIN"/>
    <property type="match status" value="1"/>
</dbReference>
<evidence type="ECO:0000259" key="3">
    <source>
        <dbReference type="Pfam" id="PF04676"/>
    </source>
</evidence>
<dbReference type="PANTHER" id="PTHR12072:SF5">
    <property type="entry name" value="CWF19-LIKE PROTEIN 2"/>
    <property type="match status" value="1"/>
</dbReference>
<dbReference type="InterPro" id="IPR040194">
    <property type="entry name" value="Cwf19-like"/>
</dbReference>
<dbReference type="Pfam" id="PF04677">
    <property type="entry name" value="CwfJ_C_1"/>
    <property type="match status" value="1"/>
</dbReference>
<sequence length="707" mass="82334">MLMEEEYNKPEKRHKSSKHKNKNKYEKKEKKKKYGSEKREEWVELSPSDISTVSSNELREKKRQEKKEALITEKREEWMDLSPSAIPTVNSDEFREKKRLEKKKKNKELITEKQDYKVRELNPYWKHGGTGLPQEETAETTRHQTGDAGLSWLRRAYRRIKEKAQEENRSMEDVAAERWGSLERLESMLAKSEEFSKELKNADRISNKSGRESTRKYGSKMSKPVDDDTYVALHQNHSSFHGEPYVKKSRMPQVSSSVSRWKKKEFIVTDNAVSCEASESRKLLEDSHQSSEVTSNETKTVVLSEKEMNELGAKIVKAEILGNTEYANKLKAQLQAAKEAKETMPQANISSKRKSNTEDVVLVRSDGKGFYKPVMGAYKTEQFNQKKQKVKTHDAEGSRVRYFADDDKFSLQQLFEKEKGTTADDQNADFANIAGKMKVKVTEDYDLDDMFTSDVAKKQTATMSQARERSLAILEQRKLREALEQCPYCIDSHKMQKHLLISMGSKSYLCLPLYQPLTEGHCLIVPISHISSATLLDEDVWNEIMLFRKALTKMFRELDKDVVFIETSMRLKHKPHMYIECIPISTEEGDTAPIYFKKAILECETEWSQNKKLVDLSKKDIRHSVPKGLPYFSVDFGLQGGFAHVIEDERLFPFYFGKEIIGGMLDLEPQLWRKPKKENFENQRKKVLQFSEWWNRYDFTEKRQELI</sequence>
<evidence type="ECO:0000256" key="1">
    <source>
        <dbReference type="ARBA" id="ARBA00006795"/>
    </source>
</evidence>
<dbReference type="Proteomes" id="UP000694941">
    <property type="component" value="Unplaced"/>
</dbReference>
<dbReference type="Gene3D" id="3.30.428.10">
    <property type="entry name" value="HIT-like"/>
    <property type="match status" value="1"/>
</dbReference>
<feature type="region of interest" description="Disordered" evidence="2">
    <location>
        <begin position="196"/>
        <end position="226"/>
    </location>
</feature>
<feature type="compositionally biased region" description="Basic and acidic residues" evidence="2">
    <location>
        <begin position="1"/>
        <end position="10"/>
    </location>
</feature>
<proteinExistence type="inferred from homology"/>
<dbReference type="GeneID" id="106459201"/>
<organism evidence="5 6">
    <name type="scientific">Limulus polyphemus</name>
    <name type="common">Atlantic horseshoe crab</name>
    <dbReference type="NCBI Taxonomy" id="6850"/>
    <lineage>
        <taxon>Eukaryota</taxon>
        <taxon>Metazoa</taxon>
        <taxon>Ecdysozoa</taxon>
        <taxon>Arthropoda</taxon>
        <taxon>Chelicerata</taxon>
        <taxon>Merostomata</taxon>
        <taxon>Xiphosura</taxon>
        <taxon>Limulidae</taxon>
        <taxon>Limulus</taxon>
    </lineage>
</organism>
<dbReference type="InterPro" id="IPR036265">
    <property type="entry name" value="HIT-like_sf"/>
</dbReference>
<feature type="compositionally biased region" description="Basic and acidic residues" evidence="2">
    <location>
        <begin position="196"/>
        <end position="215"/>
    </location>
</feature>
<dbReference type="Pfam" id="PF04676">
    <property type="entry name" value="CwfJ_C_2"/>
    <property type="match status" value="1"/>
</dbReference>
<evidence type="ECO:0000313" key="5">
    <source>
        <dbReference type="Proteomes" id="UP000694941"/>
    </source>
</evidence>
<gene>
    <name evidence="6" type="primary">LOC106459201</name>
</gene>
<dbReference type="InterPro" id="IPR006768">
    <property type="entry name" value="Cwf19-like_C_dom-1"/>
</dbReference>
<reference evidence="6" key="1">
    <citation type="submission" date="2025-08" db="UniProtKB">
        <authorList>
            <consortium name="RefSeq"/>
        </authorList>
    </citation>
    <scope>IDENTIFICATION</scope>
    <source>
        <tissue evidence="6">Muscle</tissue>
    </source>
</reference>
<dbReference type="SUPFAM" id="SSF54197">
    <property type="entry name" value="HIT-like"/>
    <property type="match status" value="1"/>
</dbReference>
<feature type="domain" description="Cwf19-like C-terminal" evidence="4">
    <location>
        <begin position="475"/>
        <end position="597"/>
    </location>
</feature>
<keyword evidence="5" id="KW-1185">Reference proteome</keyword>
<feature type="compositionally biased region" description="Basic and acidic residues" evidence="2">
    <location>
        <begin position="23"/>
        <end position="42"/>
    </location>
</feature>
<name>A0ABM1B3T6_LIMPO</name>
<dbReference type="InterPro" id="IPR006767">
    <property type="entry name" value="Cwf19-like_C_dom-2"/>
</dbReference>
<dbReference type="RefSeq" id="XP_013774254.1">
    <property type="nucleotide sequence ID" value="XM_013918800.2"/>
</dbReference>
<evidence type="ECO:0000259" key="4">
    <source>
        <dbReference type="Pfam" id="PF04677"/>
    </source>
</evidence>
<accession>A0ABM1B3T6</accession>
<comment type="similarity">
    <text evidence="1">Belongs to the CWF19 family.</text>
</comment>
<feature type="domain" description="Cwf19-like protein C-terminal" evidence="3">
    <location>
        <begin position="606"/>
        <end position="700"/>
    </location>
</feature>
<evidence type="ECO:0000256" key="2">
    <source>
        <dbReference type="SAM" id="MobiDB-lite"/>
    </source>
</evidence>
<evidence type="ECO:0000313" key="6">
    <source>
        <dbReference type="RefSeq" id="XP_013774254.1"/>
    </source>
</evidence>
<feature type="compositionally biased region" description="Basic residues" evidence="2">
    <location>
        <begin position="11"/>
        <end position="22"/>
    </location>
</feature>
<feature type="region of interest" description="Disordered" evidence="2">
    <location>
        <begin position="1"/>
        <end position="65"/>
    </location>
</feature>